<dbReference type="EMBL" id="CM007905">
    <property type="protein sequence ID" value="OTF91945.1"/>
    <property type="molecule type" value="Genomic_DNA"/>
</dbReference>
<evidence type="ECO:0000313" key="1">
    <source>
        <dbReference type="EMBL" id="OTF91945.1"/>
    </source>
</evidence>
<keyword evidence="2" id="KW-1185">Reference proteome</keyword>
<evidence type="ECO:0000313" key="2">
    <source>
        <dbReference type="Proteomes" id="UP000215914"/>
    </source>
</evidence>
<protein>
    <submittedName>
        <fullName evidence="1">Uncharacterized protein</fullName>
    </submittedName>
</protein>
<dbReference type="AlphaFoldDB" id="A0A251RZS5"/>
<organism evidence="1 2">
    <name type="scientific">Helianthus annuus</name>
    <name type="common">Common sunflower</name>
    <dbReference type="NCBI Taxonomy" id="4232"/>
    <lineage>
        <taxon>Eukaryota</taxon>
        <taxon>Viridiplantae</taxon>
        <taxon>Streptophyta</taxon>
        <taxon>Embryophyta</taxon>
        <taxon>Tracheophyta</taxon>
        <taxon>Spermatophyta</taxon>
        <taxon>Magnoliopsida</taxon>
        <taxon>eudicotyledons</taxon>
        <taxon>Gunneridae</taxon>
        <taxon>Pentapetalae</taxon>
        <taxon>asterids</taxon>
        <taxon>campanulids</taxon>
        <taxon>Asterales</taxon>
        <taxon>Asteraceae</taxon>
        <taxon>Asteroideae</taxon>
        <taxon>Heliantheae alliance</taxon>
        <taxon>Heliantheae</taxon>
        <taxon>Helianthus</taxon>
    </lineage>
</organism>
<name>A0A251RZS5_HELAN</name>
<dbReference type="InParanoid" id="A0A251RZS5"/>
<dbReference type="Proteomes" id="UP000215914">
    <property type="component" value="Chromosome 16"/>
</dbReference>
<accession>A0A251RZS5</accession>
<sequence length="140" mass="15924">MCRTERSLSQQLKLDYPHQITSCGCSCKCKHSHWILHLLLHTLNYVEAIASQDSEKGYVSPATGVSNHNKGYRELANWGSLETNRIGYTTFSSMAYSTLEEVDIAQRDSLTSIECSFMKWQWYPPFGKLGKIISEILVTI</sequence>
<gene>
    <name evidence="1" type="ORF">HannXRQ_Chr16g0516491</name>
</gene>
<reference evidence="2" key="1">
    <citation type="journal article" date="2017" name="Nature">
        <title>The sunflower genome provides insights into oil metabolism, flowering and Asterid evolution.</title>
        <authorList>
            <person name="Badouin H."/>
            <person name="Gouzy J."/>
            <person name="Grassa C.J."/>
            <person name="Murat F."/>
            <person name="Staton S.E."/>
            <person name="Cottret L."/>
            <person name="Lelandais-Briere C."/>
            <person name="Owens G.L."/>
            <person name="Carrere S."/>
            <person name="Mayjonade B."/>
            <person name="Legrand L."/>
            <person name="Gill N."/>
            <person name="Kane N.C."/>
            <person name="Bowers J.E."/>
            <person name="Hubner S."/>
            <person name="Bellec A."/>
            <person name="Berard A."/>
            <person name="Berges H."/>
            <person name="Blanchet N."/>
            <person name="Boniface M.C."/>
            <person name="Brunel D."/>
            <person name="Catrice O."/>
            <person name="Chaidir N."/>
            <person name="Claudel C."/>
            <person name="Donnadieu C."/>
            <person name="Faraut T."/>
            <person name="Fievet G."/>
            <person name="Helmstetter N."/>
            <person name="King M."/>
            <person name="Knapp S.J."/>
            <person name="Lai Z."/>
            <person name="Le Paslier M.C."/>
            <person name="Lippi Y."/>
            <person name="Lorenzon L."/>
            <person name="Mandel J.R."/>
            <person name="Marage G."/>
            <person name="Marchand G."/>
            <person name="Marquand E."/>
            <person name="Bret-Mestries E."/>
            <person name="Morien E."/>
            <person name="Nambeesan S."/>
            <person name="Nguyen T."/>
            <person name="Pegot-Espagnet P."/>
            <person name="Pouilly N."/>
            <person name="Raftis F."/>
            <person name="Sallet E."/>
            <person name="Schiex T."/>
            <person name="Thomas J."/>
            <person name="Vandecasteele C."/>
            <person name="Vares D."/>
            <person name="Vear F."/>
            <person name="Vautrin S."/>
            <person name="Crespi M."/>
            <person name="Mangin B."/>
            <person name="Burke J.M."/>
            <person name="Salse J."/>
            <person name="Munos S."/>
            <person name="Vincourt P."/>
            <person name="Rieseberg L.H."/>
            <person name="Langlade N.B."/>
        </authorList>
    </citation>
    <scope>NUCLEOTIDE SEQUENCE [LARGE SCALE GENOMIC DNA]</scope>
    <source>
        <strain evidence="2">cv. SF193</strain>
    </source>
</reference>
<proteinExistence type="predicted"/>